<comment type="subcellular location">
    <subcellularLocation>
        <location evidence="6">Cytoplasm</location>
    </subcellularLocation>
    <subcellularLocation>
        <location evidence="6">Cytoplasm</location>
        <location evidence="6">P-body</location>
    </subcellularLocation>
</comment>
<dbReference type="Proteomes" id="UP000322899">
    <property type="component" value="Unassembled WGS sequence"/>
</dbReference>
<comment type="subunit">
    <text evidence="6">LSm subunits form a heteromer with a donut shape.</text>
</comment>
<feature type="domain" description="Sm" evidence="7">
    <location>
        <begin position="16"/>
        <end position="91"/>
    </location>
</feature>
<evidence type="ECO:0000256" key="2">
    <source>
        <dbReference type="ARBA" id="ARBA00022490"/>
    </source>
</evidence>
<dbReference type="GO" id="GO:0000290">
    <property type="term" value="P:deadenylation-dependent decapping of nuclear-transcribed mRNA"/>
    <property type="evidence" value="ECO:0007669"/>
    <property type="project" value="TreeGrafter"/>
</dbReference>
<dbReference type="PROSITE" id="PS52002">
    <property type="entry name" value="SM"/>
    <property type="match status" value="1"/>
</dbReference>
<keyword evidence="5 6" id="KW-0687">Ribonucleoprotein</keyword>
<dbReference type="AlphaFoldDB" id="A0A5A8EHE8"/>
<protein>
    <recommendedName>
        <fullName evidence="6">U6 snRNA-associated Sm-like protein LSm1</fullName>
    </recommendedName>
</protein>
<evidence type="ECO:0000313" key="8">
    <source>
        <dbReference type="EMBL" id="KAA0176952.1"/>
    </source>
</evidence>
<dbReference type="Gene3D" id="2.30.30.100">
    <property type="match status" value="1"/>
</dbReference>
<dbReference type="InterPro" id="IPR047575">
    <property type="entry name" value="Sm"/>
</dbReference>
<name>A0A5A8EHE8_CAFRO</name>
<dbReference type="GO" id="GO:1990726">
    <property type="term" value="C:Lsm1-7-Pat1 complex"/>
    <property type="evidence" value="ECO:0007669"/>
    <property type="project" value="TreeGrafter"/>
</dbReference>
<evidence type="ECO:0000256" key="3">
    <source>
        <dbReference type="ARBA" id="ARBA00022664"/>
    </source>
</evidence>
<keyword evidence="4 6" id="KW-0694">RNA-binding</keyword>
<evidence type="ECO:0000313" key="9">
    <source>
        <dbReference type="Proteomes" id="UP000322899"/>
    </source>
</evidence>
<comment type="caution">
    <text evidence="8">The sequence shown here is derived from an EMBL/GenBank/DDBJ whole genome shotgun (WGS) entry which is preliminary data.</text>
</comment>
<dbReference type="PANTHER" id="PTHR15588:SF8">
    <property type="entry name" value="U6 SNRNA-ASSOCIATED SM-LIKE PROTEIN LSM1"/>
    <property type="match status" value="1"/>
</dbReference>
<dbReference type="GO" id="GO:0003729">
    <property type="term" value="F:mRNA binding"/>
    <property type="evidence" value="ECO:0007669"/>
    <property type="project" value="TreeGrafter"/>
</dbReference>
<dbReference type="SUPFAM" id="SSF50182">
    <property type="entry name" value="Sm-like ribonucleoproteins"/>
    <property type="match status" value="1"/>
</dbReference>
<evidence type="ECO:0000256" key="4">
    <source>
        <dbReference type="ARBA" id="ARBA00022884"/>
    </source>
</evidence>
<organism evidence="8 9">
    <name type="scientific">Cafeteria roenbergensis</name>
    <name type="common">Marine flagellate</name>
    <dbReference type="NCBI Taxonomy" id="33653"/>
    <lineage>
        <taxon>Eukaryota</taxon>
        <taxon>Sar</taxon>
        <taxon>Stramenopiles</taxon>
        <taxon>Bigyra</taxon>
        <taxon>Opalozoa</taxon>
        <taxon>Bicosoecida</taxon>
        <taxon>Cafeteriaceae</taxon>
        <taxon>Cafeteria</taxon>
    </lineage>
</organism>
<dbReference type="PANTHER" id="PTHR15588">
    <property type="entry name" value="LSM1"/>
    <property type="match status" value="1"/>
</dbReference>
<comment type="function">
    <text evidence="6">Probably involved with other LSm subunits in the general process of degradation of mRNAs.</text>
</comment>
<dbReference type="InterPro" id="IPR001163">
    <property type="entry name" value="Sm_dom_euk/arc"/>
</dbReference>
<evidence type="ECO:0000256" key="5">
    <source>
        <dbReference type="ARBA" id="ARBA00023274"/>
    </source>
</evidence>
<evidence type="ECO:0000259" key="7">
    <source>
        <dbReference type="PROSITE" id="PS52002"/>
    </source>
</evidence>
<reference evidence="8 9" key="1">
    <citation type="submission" date="2019-07" db="EMBL/GenBank/DDBJ databases">
        <title>Genomes of Cafeteria roenbergensis.</title>
        <authorList>
            <person name="Fischer M.G."/>
            <person name="Hackl T."/>
            <person name="Roman M."/>
        </authorList>
    </citation>
    <scope>NUCLEOTIDE SEQUENCE [LARGE SCALE GENOMIC DNA]</scope>
    <source>
        <strain evidence="8 9">E4-10P</strain>
    </source>
</reference>
<proteinExistence type="inferred from homology"/>
<dbReference type="CDD" id="cd01728">
    <property type="entry name" value="LSm1"/>
    <property type="match status" value="1"/>
</dbReference>
<dbReference type="InterPro" id="IPR010920">
    <property type="entry name" value="LSM_dom_sf"/>
</dbReference>
<evidence type="ECO:0000256" key="6">
    <source>
        <dbReference type="RuleBase" id="RU365047"/>
    </source>
</evidence>
<sequence>MAARLGAETAYDVDYAGTASLCNEVGKTCMVVLTDGRHLIGTLSSYDQFASVVLEKAVERHHAAGKYADTPVGTFVVRGENIVLIAELDEAKEKAHPALEKASMDEAHPNRRRQAVPGFRPAGRNEQRVVSVGLRRHESEGRGSRTPRADINRLLRHDPGLALLWRRNEFL</sequence>
<dbReference type="EMBL" id="VLTO01000006">
    <property type="protein sequence ID" value="KAA0176952.1"/>
    <property type="molecule type" value="Genomic_DNA"/>
</dbReference>
<dbReference type="Pfam" id="PF01423">
    <property type="entry name" value="LSM"/>
    <property type="match status" value="1"/>
</dbReference>
<evidence type="ECO:0000256" key="1">
    <source>
        <dbReference type="ARBA" id="ARBA00006850"/>
    </source>
</evidence>
<comment type="similarity">
    <text evidence="1 6">Belongs to the snRNP Sm proteins family.</text>
</comment>
<dbReference type="InterPro" id="IPR044642">
    <property type="entry name" value="PTHR15588"/>
</dbReference>
<dbReference type="SMART" id="SM00651">
    <property type="entry name" value="Sm"/>
    <property type="match status" value="1"/>
</dbReference>
<dbReference type="GO" id="GO:0006397">
    <property type="term" value="P:mRNA processing"/>
    <property type="evidence" value="ECO:0007669"/>
    <property type="project" value="UniProtKB-UniRule"/>
</dbReference>
<keyword evidence="3 6" id="KW-0507">mRNA processing</keyword>
<dbReference type="OrthoDB" id="10263346at2759"/>
<accession>A0A5A8EHE8</accession>
<dbReference type="GO" id="GO:0000932">
    <property type="term" value="C:P-body"/>
    <property type="evidence" value="ECO:0007669"/>
    <property type="project" value="UniProtKB-SubCell"/>
</dbReference>
<dbReference type="InterPro" id="IPR034104">
    <property type="entry name" value="Lsm1"/>
</dbReference>
<keyword evidence="2 6" id="KW-0963">Cytoplasm</keyword>
<dbReference type="GO" id="GO:1990904">
    <property type="term" value="C:ribonucleoprotein complex"/>
    <property type="evidence" value="ECO:0007669"/>
    <property type="project" value="UniProtKB-KW"/>
</dbReference>
<gene>
    <name evidence="6" type="primary">LSM1</name>
    <name evidence="8" type="ORF">FNF27_01774</name>
</gene>